<dbReference type="GO" id="GO:0003677">
    <property type="term" value="F:DNA binding"/>
    <property type="evidence" value="ECO:0007669"/>
    <property type="project" value="UniProtKB-KW"/>
</dbReference>
<dbReference type="Proteomes" id="UP000091897">
    <property type="component" value="Chromosome"/>
</dbReference>
<sequence length="113" mass="12833">MRRKCLSEDPCPIARSLDAVGDWWSLLIVREALRGQCRFSDFQQGLGLAKNILATRLRKLVEQGVLETRPSADRSDHNEYHLTEKGRRLEPVLRALATWGRENLFDAKDTAAG</sequence>
<dbReference type="Gene3D" id="1.10.10.10">
    <property type="entry name" value="Winged helix-like DNA-binding domain superfamily/Winged helix DNA-binding domain"/>
    <property type="match status" value="1"/>
</dbReference>
<organism evidence="6 8">
    <name type="scientific">Bordetella bronchialis</name>
    <dbReference type="NCBI Taxonomy" id="463025"/>
    <lineage>
        <taxon>Bacteria</taxon>
        <taxon>Pseudomonadati</taxon>
        <taxon>Pseudomonadota</taxon>
        <taxon>Betaproteobacteria</taxon>
        <taxon>Burkholderiales</taxon>
        <taxon>Alcaligenaceae</taxon>
        <taxon>Bordetella</taxon>
    </lineage>
</organism>
<evidence type="ECO:0000256" key="3">
    <source>
        <dbReference type="ARBA" id="ARBA00023163"/>
    </source>
</evidence>
<dbReference type="EMBL" id="CP016171">
    <property type="protein sequence ID" value="ANN70716.1"/>
    <property type="molecule type" value="Genomic_DNA"/>
</dbReference>
<dbReference type="InterPro" id="IPR036390">
    <property type="entry name" value="WH_DNA-bd_sf"/>
</dbReference>
<dbReference type="SUPFAM" id="SSF46785">
    <property type="entry name" value="Winged helix' DNA-binding domain"/>
    <property type="match status" value="1"/>
</dbReference>
<evidence type="ECO:0000313" key="5">
    <source>
        <dbReference type="EMBL" id="ANN65686.1"/>
    </source>
</evidence>
<dbReference type="EMBL" id="CP016170">
    <property type="protein sequence ID" value="ANN65686.1"/>
    <property type="molecule type" value="Genomic_DNA"/>
</dbReference>
<keyword evidence="2" id="KW-0238">DNA-binding</keyword>
<evidence type="ECO:0000256" key="2">
    <source>
        <dbReference type="ARBA" id="ARBA00023125"/>
    </source>
</evidence>
<dbReference type="AlphaFoldDB" id="A0A193FES7"/>
<keyword evidence="1" id="KW-0805">Transcription regulation</keyword>
<evidence type="ECO:0000256" key="1">
    <source>
        <dbReference type="ARBA" id="ARBA00023015"/>
    </source>
</evidence>
<dbReference type="STRING" id="463025.BAU08_04675"/>
<dbReference type="Proteomes" id="UP000092213">
    <property type="component" value="Chromosome"/>
</dbReference>
<dbReference type="PANTHER" id="PTHR33204">
    <property type="entry name" value="TRANSCRIPTIONAL REGULATOR, MARR FAMILY"/>
    <property type="match status" value="1"/>
</dbReference>
<dbReference type="PROSITE" id="PS51118">
    <property type="entry name" value="HTH_HXLR"/>
    <property type="match status" value="1"/>
</dbReference>
<name>A0A193FES7_9BORD</name>
<gene>
    <name evidence="5" type="ORF">BAU06_04705</name>
    <name evidence="6" type="ORF">BAU08_04675</name>
</gene>
<evidence type="ECO:0000259" key="4">
    <source>
        <dbReference type="PROSITE" id="PS51118"/>
    </source>
</evidence>
<keyword evidence="3" id="KW-0804">Transcription</keyword>
<evidence type="ECO:0000313" key="6">
    <source>
        <dbReference type="EMBL" id="ANN70716.1"/>
    </source>
</evidence>
<dbReference type="Pfam" id="PF01638">
    <property type="entry name" value="HxlR"/>
    <property type="match status" value="1"/>
</dbReference>
<protein>
    <submittedName>
        <fullName evidence="6">HxlR family transcriptional regulator</fullName>
    </submittedName>
</protein>
<feature type="domain" description="HTH hxlR-type" evidence="4">
    <location>
        <begin position="11"/>
        <end position="108"/>
    </location>
</feature>
<evidence type="ECO:0000313" key="7">
    <source>
        <dbReference type="Proteomes" id="UP000091897"/>
    </source>
</evidence>
<accession>A0A193FES7</accession>
<dbReference type="RefSeq" id="WP_066344951.1">
    <property type="nucleotide sequence ID" value="NZ_CBCSFJ010000008.1"/>
</dbReference>
<dbReference type="KEGG" id="bbro:BAU06_04705"/>
<keyword evidence="7" id="KW-1185">Reference proteome</keyword>
<reference evidence="7 8" key="1">
    <citation type="submission" date="2016-06" db="EMBL/GenBank/DDBJ databases">
        <title>Complete genome sequences of Bordetella bronchialis and Bordetella flabilis.</title>
        <authorList>
            <person name="LiPuma J.J."/>
            <person name="Spilker T."/>
        </authorList>
    </citation>
    <scope>NUCLEOTIDE SEQUENCE [LARGE SCALE GENOMIC DNA]</scope>
    <source>
        <strain evidence="6 8">AU17976</strain>
        <strain evidence="5 7">AU3182</strain>
    </source>
</reference>
<dbReference type="OrthoDB" id="9807069at2"/>
<dbReference type="InterPro" id="IPR036388">
    <property type="entry name" value="WH-like_DNA-bd_sf"/>
</dbReference>
<dbReference type="PANTHER" id="PTHR33204:SF18">
    <property type="entry name" value="TRANSCRIPTIONAL REGULATORY PROTEIN"/>
    <property type="match status" value="1"/>
</dbReference>
<dbReference type="InterPro" id="IPR002577">
    <property type="entry name" value="HTH_HxlR"/>
</dbReference>
<proteinExistence type="predicted"/>
<evidence type="ECO:0000313" key="8">
    <source>
        <dbReference type="Proteomes" id="UP000092213"/>
    </source>
</evidence>